<proteinExistence type="predicted"/>
<organism evidence="1 2">
    <name type="scientific">Sus scrofa</name>
    <name type="common">Pig</name>
    <dbReference type="NCBI Taxonomy" id="9823"/>
    <lineage>
        <taxon>Eukaryota</taxon>
        <taxon>Metazoa</taxon>
        <taxon>Chordata</taxon>
        <taxon>Craniata</taxon>
        <taxon>Vertebrata</taxon>
        <taxon>Euteleostomi</taxon>
        <taxon>Mammalia</taxon>
        <taxon>Eutheria</taxon>
        <taxon>Laurasiatheria</taxon>
        <taxon>Artiodactyla</taxon>
        <taxon>Suina</taxon>
        <taxon>Suidae</taxon>
        <taxon>Sus</taxon>
    </lineage>
</organism>
<reference evidence="1" key="1">
    <citation type="submission" date="2025-08" db="UniProtKB">
        <authorList>
            <consortium name="Ensembl"/>
        </authorList>
    </citation>
    <scope>IDENTIFICATION</scope>
</reference>
<dbReference type="Proteomes" id="UP000694722">
    <property type="component" value="Unplaced"/>
</dbReference>
<evidence type="ECO:0000313" key="2">
    <source>
        <dbReference type="Proteomes" id="UP000694722"/>
    </source>
</evidence>
<name>A0A8D1FG93_PIG</name>
<protein>
    <submittedName>
        <fullName evidence="1">Uncharacterized protein</fullName>
    </submittedName>
</protein>
<dbReference type="Ensembl" id="ENSSSCT00040081874.1">
    <property type="protein sequence ID" value="ENSSSCP00040035621.1"/>
    <property type="gene ID" value="ENSSSCG00040060211.1"/>
</dbReference>
<dbReference type="AlphaFoldDB" id="A0A8D1FG93"/>
<accession>A0A8D1FG93</accession>
<sequence>MHVSFWLKVLSGYMPRSGTVGSYGSSISRFLRHLQTVLHSGCTSLRSHQQCRRVPFSPHPLLHLLFVDSLMMAILTAEGVPHCSFHNYNNLIISKVDLFMCLLATCMSSLEKCLFRSSVHFSVGLFGFLILSCRSCLYILEIKPLSVTSFANIFSPSTGCLSIFCLWFPLLCKGFRDRSQLFVFALFLLPWETDLRKHWCDVFQRIFCLCSLLRVLRHRVMSLRRRTTFNKIE</sequence>
<evidence type="ECO:0000313" key="1">
    <source>
        <dbReference type="Ensembl" id="ENSSSCP00040035621.1"/>
    </source>
</evidence>